<keyword evidence="2" id="KW-0575">Peroxidase</keyword>
<keyword evidence="12" id="KW-1185">Reference proteome</keyword>
<dbReference type="InterPro" id="IPR050924">
    <property type="entry name" value="Peroxiredoxin_BCP/PrxQ"/>
</dbReference>
<protein>
    <recommendedName>
        <fullName evidence="1">thioredoxin-dependent peroxiredoxin</fullName>
        <ecNumber evidence="1">1.11.1.24</ecNumber>
    </recommendedName>
    <alternativeName>
        <fullName evidence="7">Thioredoxin peroxidase</fullName>
    </alternativeName>
</protein>
<proteinExistence type="inferred from homology"/>
<dbReference type="GO" id="GO:0005737">
    <property type="term" value="C:cytoplasm"/>
    <property type="evidence" value="ECO:0007669"/>
    <property type="project" value="TreeGrafter"/>
</dbReference>
<dbReference type="PROSITE" id="PS51352">
    <property type="entry name" value="THIOREDOXIN_2"/>
    <property type="match status" value="1"/>
</dbReference>
<evidence type="ECO:0000256" key="7">
    <source>
        <dbReference type="ARBA" id="ARBA00032824"/>
    </source>
</evidence>
<evidence type="ECO:0000313" key="11">
    <source>
        <dbReference type="EMBL" id="RPB28527.1"/>
    </source>
</evidence>
<organism evidence="11 12">
    <name type="scientific">Terfezia boudieri ATCC MYA-4762</name>
    <dbReference type="NCBI Taxonomy" id="1051890"/>
    <lineage>
        <taxon>Eukaryota</taxon>
        <taxon>Fungi</taxon>
        <taxon>Dikarya</taxon>
        <taxon>Ascomycota</taxon>
        <taxon>Pezizomycotina</taxon>
        <taxon>Pezizomycetes</taxon>
        <taxon>Pezizales</taxon>
        <taxon>Pezizaceae</taxon>
        <taxon>Terfezia</taxon>
    </lineage>
</organism>
<evidence type="ECO:0000256" key="6">
    <source>
        <dbReference type="ARBA" id="ARBA00023284"/>
    </source>
</evidence>
<evidence type="ECO:0000256" key="9">
    <source>
        <dbReference type="ARBA" id="ARBA00049091"/>
    </source>
</evidence>
<feature type="non-terminal residue" evidence="11">
    <location>
        <position position="1"/>
    </location>
</feature>
<comment type="similarity">
    <text evidence="8">Belongs to the peroxiredoxin family. BCP/PrxQ subfamily.</text>
</comment>
<dbReference type="STRING" id="1051890.A0A3N4M0H4"/>
<dbReference type="Proteomes" id="UP000267821">
    <property type="component" value="Unassembled WGS sequence"/>
</dbReference>
<dbReference type="OrthoDB" id="338622at2759"/>
<dbReference type="FunCoup" id="A0A3N4M0H4">
    <property type="interactions" value="21"/>
</dbReference>
<keyword evidence="6" id="KW-0676">Redox-active center</keyword>
<dbReference type="InterPro" id="IPR036249">
    <property type="entry name" value="Thioredoxin-like_sf"/>
</dbReference>
<dbReference type="InterPro" id="IPR013766">
    <property type="entry name" value="Thioredoxin_domain"/>
</dbReference>
<feature type="domain" description="Thioredoxin" evidence="10">
    <location>
        <begin position="1"/>
        <end position="123"/>
    </location>
</feature>
<dbReference type="EMBL" id="ML121529">
    <property type="protein sequence ID" value="RPB28527.1"/>
    <property type="molecule type" value="Genomic_DNA"/>
</dbReference>
<keyword evidence="3" id="KW-0049">Antioxidant</keyword>
<keyword evidence="5" id="KW-1015">Disulfide bond</keyword>
<dbReference type="Pfam" id="PF00578">
    <property type="entry name" value="AhpC-TSA"/>
    <property type="match status" value="1"/>
</dbReference>
<dbReference type="Gene3D" id="3.40.30.10">
    <property type="entry name" value="Glutaredoxin"/>
    <property type="match status" value="1"/>
</dbReference>
<gene>
    <name evidence="11" type="ORF">L211DRAFT_761267</name>
</gene>
<dbReference type="AlphaFoldDB" id="A0A3N4M0H4"/>
<dbReference type="EC" id="1.11.1.24" evidence="1"/>
<dbReference type="InterPro" id="IPR000866">
    <property type="entry name" value="AhpC/TSA"/>
</dbReference>
<dbReference type="GO" id="GO:0034599">
    <property type="term" value="P:cellular response to oxidative stress"/>
    <property type="evidence" value="ECO:0007669"/>
    <property type="project" value="TreeGrafter"/>
</dbReference>
<name>A0A3N4M0H4_9PEZI</name>
<dbReference type="CDD" id="cd03017">
    <property type="entry name" value="PRX_BCP"/>
    <property type="match status" value="1"/>
</dbReference>
<dbReference type="GO" id="GO:0008379">
    <property type="term" value="F:thioredoxin peroxidase activity"/>
    <property type="evidence" value="ECO:0007669"/>
    <property type="project" value="TreeGrafter"/>
</dbReference>
<evidence type="ECO:0000256" key="4">
    <source>
        <dbReference type="ARBA" id="ARBA00023002"/>
    </source>
</evidence>
<dbReference type="PANTHER" id="PTHR42801">
    <property type="entry name" value="THIOREDOXIN-DEPENDENT PEROXIDE REDUCTASE"/>
    <property type="match status" value="1"/>
</dbReference>
<feature type="non-terminal residue" evidence="11">
    <location>
        <position position="123"/>
    </location>
</feature>
<keyword evidence="4" id="KW-0560">Oxidoreductase</keyword>
<dbReference type="InParanoid" id="A0A3N4M0H4"/>
<evidence type="ECO:0000313" key="12">
    <source>
        <dbReference type="Proteomes" id="UP000267821"/>
    </source>
</evidence>
<evidence type="ECO:0000256" key="1">
    <source>
        <dbReference type="ARBA" id="ARBA00013017"/>
    </source>
</evidence>
<dbReference type="SUPFAM" id="SSF52833">
    <property type="entry name" value="Thioredoxin-like"/>
    <property type="match status" value="1"/>
</dbReference>
<evidence type="ECO:0000256" key="3">
    <source>
        <dbReference type="ARBA" id="ARBA00022862"/>
    </source>
</evidence>
<comment type="catalytic activity">
    <reaction evidence="9">
        <text>a hydroperoxide + [thioredoxin]-dithiol = an alcohol + [thioredoxin]-disulfide + H2O</text>
        <dbReference type="Rhea" id="RHEA:62620"/>
        <dbReference type="Rhea" id="RHEA-COMP:10698"/>
        <dbReference type="Rhea" id="RHEA-COMP:10700"/>
        <dbReference type="ChEBI" id="CHEBI:15377"/>
        <dbReference type="ChEBI" id="CHEBI:29950"/>
        <dbReference type="ChEBI" id="CHEBI:30879"/>
        <dbReference type="ChEBI" id="CHEBI:35924"/>
        <dbReference type="ChEBI" id="CHEBI:50058"/>
        <dbReference type="EC" id="1.11.1.24"/>
    </reaction>
</comment>
<accession>A0A3N4M0H4</accession>
<dbReference type="PANTHER" id="PTHR42801:SF23">
    <property type="entry name" value="PEROXIREDOXIN DOT5"/>
    <property type="match status" value="1"/>
</dbReference>
<evidence type="ECO:0000256" key="2">
    <source>
        <dbReference type="ARBA" id="ARBA00022559"/>
    </source>
</evidence>
<dbReference type="GO" id="GO:0045454">
    <property type="term" value="P:cell redox homeostasis"/>
    <property type="evidence" value="ECO:0007669"/>
    <property type="project" value="TreeGrafter"/>
</dbReference>
<sequence>LKVGDTLPTDLAEITLDDGTKTTFSALLDASEKGIVLFSYTKASTLGCTAQACALRDNYAQFKDAGYLIYGLSGDSHTDNAKFKTKQNLGYPLLSDPTYVFHEALGIKSAKAGTVRSVIVVQK</sequence>
<evidence type="ECO:0000259" key="10">
    <source>
        <dbReference type="PROSITE" id="PS51352"/>
    </source>
</evidence>
<evidence type="ECO:0000256" key="5">
    <source>
        <dbReference type="ARBA" id="ARBA00023157"/>
    </source>
</evidence>
<evidence type="ECO:0000256" key="8">
    <source>
        <dbReference type="ARBA" id="ARBA00038489"/>
    </source>
</evidence>
<reference evidence="11 12" key="1">
    <citation type="journal article" date="2018" name="Nat. Ecol. Evol.">
        <title>Pezizomycetes genomes reveal the molecular basis of ectomycorrhizal truffle lifestyle.</title>
        <authorList>
            <person name="Murat C."/>
            <person name="Payen T."/>
            <person name="Noel B."/>
            <person name="Kuo A."/>
            <person name="Morin E."/>
            <person name="Chen J."/>
            <person name="Kohler A."/>
            <person name="Krizsan K."/>
            <person name="Balestrini R."/>
            <person name="Da Silva C."/>
            <person name="Montanini B."/>
            <person name="Hainaut M."/>
            <person name="Levati E."/>
            <person name="Barry K.W."/>
            <person name="Belfiori B."/>
            <person name="Cichocki N."/>
            <person name="Clum A."/>
            <person name="Dockter R.B."/>
            <person name="Fauchery L."/>
            <person name="Guy J."/>
            <person name="Iotti M."/>
            <person name="Le Tacon F."/>
            <person name="Lindquist E.A."/>
            <person name="Lipzen A."/>
            <person name="Malagnac F."/>
            <person name="Mello A."/>
            <person name="Molinier V."/>
            <person name="Miyauchi S."/>
            <person name="Poulain J."/>
            <person name="Riccioni C."/>
            <person name="Rubini A."/>
            <person name="Sitrit Y."/>
            <person name="Splivallo R."/>
            <person name="Traeger S."/>
            <person name="Wang M."/>
            <person name="Zifcakova L."/>
            <person name="Wipf D."/>
            <person name="Zambonelli A."/>
            <person name="Paolocci F."/>
            <person name="Nowrousian M."/>
            <person name="Ottonello S."/>
            <person name="Baldrian P."/>
            <person name="Spatafora J.W."/>
            <person name="Henrissat B."/>
            <person name="Nagy L.G."/>
            <person name="Aury J.M."/>
            <person name="Wincker P."/>
            <person name="Grigoriev I.V."/>
            <person name="Bonfante P."/>
            <person name="Martin F.M."/>
        </authorList>
    </citation>
    <scope>NUCLEOTIDE SEQUENCE [LARGE SCALE GENOMIC DNA]</scope>
    <source>
        <strain evidence="11 12">ATCC MYA-4762</strain>
    </source>
</reference>